<organism evidence="4 5">
    <name type="scientific">Empedobacter falsenii</name>
    <dbReference type="NCBI Taxonomy" id="343874"/>
    <lineage>
        <taxon>Bacteria</taxon>
        <taxon>Pseudomonadati</taxon>
        <taxon>Bacteroidota</taxon>
        <taxon>Flavobacteriia</taxon>
        <taxon>Flavobacteriales</taxon>
        <taxon>Weeksellaceae</taxon>
        <taxon>Empedobacter</taxon>
    </lineage>
</organism>
<dbReference type="GeneID" id="78400217"/>
<feature type="domain" description="Secretion system C-terminal sorting" evidence="3">
    <location>
        <begin position="367"/>
        <end position="435"/>
    </location>
</feature>
<keyword evidence="1 2" id="KW-0732">Signal</keyword>
<name>A0A7H9DP60_9FLAO</name>
<evidence type="ECO:0000259" key="3">
    <source>
        <dbReference type="Pfam" id="PF18962"/>
    </source>
</evidence>
<evidence type="ECO:0000313" key="4">
    <source>
        <dbReference type="EMBL" id="QLL56948.1"/>
    </source>
</evidence>
<dbReference type="Proteomes" id="UP000510643">
    <property type="component" value="Chromosome"/>
</dbReference>
<evidence type="ECO:0000256" key="2">
    <source>
        <dbReference type="SAM" id="SignalP"/>
    </source>
</evidence>
<proteinExistence type="predicted"/>
<protein>
    <submittedName>
        <fullName evidence="4">T9SS type A sorting domain-containing protein</fullName>
    </submittedName>
</protein>
<dbReference type="KEGG" id="efal:FH779_02080"/>
<dbReference type="InterPro" id="IPR026444">
    <property type="entry name" value="Secre_tail"/>
</dbReference>
<evidence type="ECO:0000256" key="1">
    <source>
        <dbReference type="ARBA" id="ARBA00022729"/>
    </source>
</evidence>
<accession>A0A7H9DP60</accession>
<sequence length="437" mass="48771">MKKHYFLSLFVTLCSLQINAQTEAYFSQALGTSIRSINNNGLGLSAVKYFDYNTKVYTIAETALGISQLNTINDNGDITGEMKISGTSNKVPAFKTKTNDWKQIGVFQDFVFGKSTFTVFDYSENGKYIVGQMSKRINDKDIYGSFIYYTETGELRPIFNEKYLALAVYTINDEGLMAGWVDDEGNNGGTRRIPCLIDQDLKITYIDETLPKSAVSDIMKINVNGLMAGEWEGLPMVYNHKTGERKSIKIYDGFYAGAFEDISDNGIAVGYMTTINSANQLVREAVIWHESFGDQVQLLSDYVKKAGFSIDTYDGMMGTALTISNNGKYIGGYDNSAFNFGRGWVVKLDEKLLNTDENIKSTNNINVYPTLVSSTLNISSDYIINQYTITTIDGKVVKKSNLNNIKEKIEVSSLSKGIYIITINSNHTTKSVKFIKQ</sequence>
<dbReference type="Pfam" id="PF18962">
    <property type="entry name" value="Por_Secre_tail"/>
    <property type="match status" value="1"/>
</dbReference>
<reference evidence="4 5" key="1">
    <citation type="submission" date="2019-06" db="EMBL/GenBank/DDBJ databases">
        <title>Emergence of pandrug resistant Empedobacter falsenii in China.</title>
        <authorList>
            <person name="Dong N."/>
            <person name="Chen S."/>
            <person name="Zhang R."/>
        </authorList>
    </citation>
    <scope>NUCLEOTIDE SEQUENCE [LARGE SCALE GENOMIC DNA]</scope>
    <source>
        <strain evidence="4 5">1681-1</strain>
    </source>
</reference>
<gene>
    <name evidence="4" type="ORF">FH779_02080</name>
</gene>
<feature type="chain" id="PRO_5029023142" evidence="2">
    <location>
        <begin position="21"/>
        <end position="437"/>
    </location>
</feature>
<dbReference type="AlphaFoldDB" id="A0A7H9DP60"/>
<feature type="signal peptide" evidence="2">
    <location>
        <begin position="1"/>
        <end position="20"/>
    </location>
</feature>
<keyword evidence="5" id="KW-1185">Reference proteome</keyword>
<dbReference type="EMBL" id="CP040908">
    <property type="protein sequence ID" value="QLL56948.1"/>
    <property type="molecule type" value="Genomic_DNA"/>
</dbReference>
<evidence type="ECO:0000313" key="5">
    <source>
        <dbReference type="Proteomes" id="UP000510643"/>
    </source>
</evidence>
<dbReference type="RefSeq" id="WP_180905894.1">
    <property type="nucleotide sequence ID" value="NZ_CP040908.1"/>
</dbReference>
<dbReference type="NCBIfam" id="TIGR04183">
    <property type="entry name" value="Por_Secre_tail"/>
    <property type="match status" value="1"/>
</dbReference>